<dbReference type="Gene3D" id="3.40.50.10330">
    <property type="entry name" value="Probable inorganic polyphosphate/atp-NAD kinase, domain 1"/>
    <property type="match status" value="1"/>
</dbReference>
<feature type="domain" description="DAGKc" evidence="5">
    <location>
        <begin position="1"/>
        <end position="131"/>
    </location>
</feature>
<dbReference type="Pfam" id="PF00781">
    <property type="entry name" value="DAGK_cat"/>
    <property type="match status" value="1"/>
</dbReference>
<evidence type="ECO:0000256" key="2">
    <source>
        <dbReference type="ARBA" id="ARBA00005983"/>
    </source>
</evidence>
<dbReference type="Gene3D" id="2.60.200.40">
    <property type="match status" value="1"/>
</dbReference>
<dbReference type="STRING" id="1423731.FC81_GL001955"/>
<dbReference type="EMBL" id="AZEF01000041">
    <property type="protein sequence ID" value="KRL00598.1"/>
    <property type="molecule type" value="Genomic_DNA"/>
</dbReference>
<comment type="cofactor">
    <cofactor evidence="1">
        <name>Mg(2+)</name>
        <dbReference type="ChEBI" id="CHEBI:18420"/>
    </cofactor>
</comment>
<dbReference type="InterPro" id="IPR017438">
    <property type="entry name" value="ATP-NAD_kinase_N"/>
</dbReference>
<dbReference type="PANTHER" id="PTHR12358:SF54">
    <property type="entry name" value="SPHINGOSINE KINASE RELATED PROTEIN"/>
    <property type="match status" value="1"/>
</dbReference>
<evidence type="ECO:0000313" key="6">
    <source>
        <dbReference type="EMBL" id="KRL00598.1"/>
    </source>
</evidence>
<evidence type="ECO:0000313" key="7">
    <source>
        <dbReference type="Proteomes" id="UP000051621"/>
    </source>
</evidence>
<evidence type="ECO:0000256" key="3">
    <source>
        <dbReference type="ARBA" id="ARBA00022741"/>
    </source>
</evidence>
<comment type="similarity">
    <text evidence="2">Belongs to the diacylglycerol/lipid kinase family.</text>
</comment>
<comment type="caution">
    <text evidence="6">The sequence shown here is derived from an EMBL/GenBank/DDBJ whole genome shotgun (WGS) entry which is preliminary data.</text>
</comment>
<dbReference type="SMART" id="SM00046">
    <property type="entry name" value="DAGKc"/>
    <property type="match status" value="1"/>
</dbReference>
<reference evidence="6 7" key="1">
    <citation type="journal article" date="2015" name="Genome Announc.">
        <title>Expanding the biotechnology potential of lactobacilli through comparative genomics of 213 strains and associated genera.</title>
        <authorList>
            <person name="Sun Z."/>
            <person name="Harris H.M."/>
            <person name="McCann A."/>
            <person name="Guo C."/>
            <person name="Argimon S."/>
            <person name="Zhang W."/>
            <person name="Yang X."/>
            <person name="Jeffery I.B."/>
            <person name="Cooney J.C."/>
            <person name="Kagawa T.F."/>
            <person name="Liu W."/>
            <person name="Song Y."/>
            <person name="Salvetti E."/>
            <person name="Wrobel A."/>
            <person name="Rasinkangas P."/>
            <person name="Parkhill J."/>
            <person name="Rea M.C."/>
            <person name="O'Sullivan O."/>
            <person name="Ritari J."/>
            <person name="Douillard F.P."/>
            <person name="Paul Ross R."/>
            <person name="Yang R."/>
            <person name="Briner A.E."/>
            <person name="Felis G.E."/>
            <person name="de Vos W.M."/>
            <person name="Barrangou R."/>
            <person name="Klaenhammer T.R."/>
            <person name="Caufield P.W."/>
            <person name="Cui Y."/>
            <person name="Zhang H."/>
            <person name="O'Toole P.W."/>
        </authorList>
    </citation>
    <scope>NUCLEOTIDE SEQUENCE [LARGE SCALE GENOMIC DNA]</scope>
    <source>
        <strain evidence="6 7">DSM 19910</strain>
    </source>
</reference>
<evidence type="ECO:0000256" key="1">
    <source>
        <dbReference type="ARBA" id="ARBA00001946"/>
    </source>
</evidence>
<keyword evidence="7" id="KW-1185">Reference proteome</keyword>
<dbReference type="RefSeq" id="WP_057745851.1">
    <property type="nucleotide sequence ID" value="NZ_AZEF01000041.1"/>
</dbReference>
<proteinExistence type="inferred from homology"/>
<dbReference type="InterPro" id="IPR050187">
    <property type="entry name" value="Lipid_Phosphate_FormReg"/>
</dbReference>
<dbReference type="GO" id="GO:0016301">
    <property type="term" value="F:kinase activity"/>
    <property type="evidence" value="ECO:0007669"/>
    <property type="project" value="InterPro"/>
</dbReference>
<keyword evidence="4" id="KW-0067">ATP-binding</keyword>
<accession>A0A0R1LY35</accession>
<sequence>MQQKYLLFFNSQAGEGTAQKVAEDLENKLQLRGKQVVQLAAEGQEEAIKQLIANLSQAQAVICIGGDGTLNAALTAFIRAKKSVPLGLIPNGTVNNFAQKWKIPLDKDQAFAKIIKADLQPVSIGKCNGQAVVSSLTFGSLANISNDVRQSEKQKYGLAVYGLKALKNLHRNSSYKTEFYNDVFSMPAKVWFCLITTTDFIGGRRYLGAKNNGLHVTMLNNMKVNKLLNYSYFAFTGNLRKSTTLTSFDIKKLIIKTTDGKAAGTRIDGDPGPALPVKIEWLPNFVSVFM</sequence>
<dbReference type="InterPro" id="IPR016064">
    <property type="entry name" value="NAD/diacylglycerol_kinase_sf"/>
</dbReference>
<dbReference type="PATRIC" id="fig|1423731.3.peg.2010"/>
<dbReference type="Proteomes" id="UP000051621">
    <property type="component" value="Unassembled WGS sequence"/>
</dbReference>
<evidence type="ECO:0000256" key="4">
    <source>
        <dbReference type="ARBA" id="ARBA00022840"/>
    </source>
</evidence>
<dbReference type="SUPFAM" id="SSF111331">
    <property type="entry name" value="NAD kinase/diacylglycerol kinase-like"/>
    <property type="match status" value="1"/>
</dbReference>
<evidence type="ECO:0000259" key="5">
    <source>
        <dbReference type="PROSITE" id="PS50146"/>
    </source>
</evidence>
<dbReference type="GO" id="GO:0005524">
    <property type="term" value="F:ATP binding"/>
    <property type="evidence" value="ECO:0007669"/>
    <property type="project" value="UniProtKB-KW"/>
</dbReference>
<dbReference type="AlphaFoldDB" id="A0A0R1LY35"/>
<name>A0A0R1LY35_9LACO</name>
<dbReference type="InterPro" id="IPR001206">
    <property type="entry name" value="Diacylglycerol_kinase_cat_dom"/>
</dbReference>
<dbReference type="PANTHER" id="PTHR12358">
    <property type="entry name" value="SPHINGOSINE KINASE"/>
    <property type="match status" value="1"/>
</dbReference>
<protein>
    <recommendedName>
        <fullName evidence="5">DAGKc domain-containing protein</fullName>
    </recommendedName>
</protein>
<keyword evidence="3" id="KW-0547">Nucleotide-binding</keyword>
<organism evidence="6 7">
    <name type="scientific">Liquorilactobacillus capillatus DSM 19910</name>
    <dbReference type="NCBI Taxonomy" id="1423731"/>
    <lineage>
        <taxon>Bacteria</taxon>
        <taxon>Bacillati</taxon>
        <taxon>Bacillota</taxon>
        <taxon>Bacilli</taxon>
        <taxon>Lactobacillales</taxon>
        <taxon>Lactobacillaceae</taxon>
        <taxon>Liquorilactobacillus</taxon>
    </lineage>
</organism>
<dbReference type="OrthoDB" id="142078at2"/>
<dbReference type="PROSITE" id="PS50146">
    <property type="entry name" value="DAGK"/>
    <property type="match status" value="1"/>
</dbReference>
<gene>
    <name evidence="6" type="ORF">FC81_GL001955</name>
</gene>